<protein>
    <submittedName>
        <fullName evidence="1">Uncharacterized protein</fullName>
    </submittedName>
</protein>
<gene>
    <name evidence="1" type="ORF">NPIL_470151</name>
</gene>
<reference evidence="1" key="1">
    <citation type="submission" date="2020-08" db="EMBL/GenBank/DDBJ databases">
        <title>Multicomponent nature underlies the extraordinary mechanical properties of spider dragline silk.</title>
        <authorList>
            <person name="Kono N."/>
            <person name="Nakamura H."/>
            <person name="Mori M."/>
            <person name="Yoshida Y."/>
            <person name="Ohtoshi R."/>
            <person name="Malay A.D."/>
            <person name="Moran D.A.P."/>
            <person name="Tomita M."/>
            <person name="Numata K."/>
            <person name="Arakawa K."/>
        </authorList>
    </citation>
    <scope>NUCLEOTIDE SEQUENCE</scope>
</reference>
<name>A0A8X6THW2_NEPPI</name>
<comment type="caution">
    <text evidence="1">The sequence shown here is derived from an EMBL/GenBank/DDBJ whole genome shotgun (WGS) entry which is preliminary data.</text>
</comment>
<accession>A0A8X6THW2</accession>
<sequence length="193" mass="22157">MGKYIFPRNKSICKDHASISTNLWSSNDFWIPYFSVNFLSDTLCFFEYTFQSGLEFYLPCSLTPLCGSQDCSPATGWIEEIAKTQTIRLPLIVWFFTFPRGNPLANNNVPYHPSDTLLSNKVRIGQHSSLCRDRYIRLHSIFYLSFAIHGGGEGRKGTDTFLPGIQRPSDSVPREEFRELAVVIRKRPWCSFP</sequence>
<evidence type="ECO:0000313" key="2">
    <source>
        <dbReference type="Proteomes" id="UP000887013"/>
    </source>
</evidence>
<evidence type="ECO:0000313" key="1">
    <source>
        <dbReference type="EMBL" id="GFT12489.1"/>
    </source>
</evidence>
<dbReference type="EMBL" id="BMAW01104111">
    <property type="protein sequence ID" value="GFT12489.1"/>
    <property type="molecule type" value="Genomic_DNA"/>
</dbReference>
<proteinExistence type="predicted"/>
<organism evidence="1 2">
    <name type="scientific">Nephila pilipes</name>
    <name type="common">Giant wood spider</name>
    <name type="synonym">Nephila maculata</name>
    <dbReference type="NCBI Taxonomy" id="299642"/>
    <lineage>
        <taxon>Eukaryota</taxon>
        <taxon>Metazoa</taxon>
        <taxon>Ecdysozoa</taxon>
        <taxon>Arthropoda</taxon>
        <taxon>Chelicerata</taxon>
        <taxon>Arachnida</taxon>
        <taxon>Araneae</taxon>
        <taxon>Araneomorphae</taxon>
        <taxon>Entelegynae</taxon>
        <taxon>Araneoidea</taxon>
        <taxon>Nephilidae</taxon>
        <taxon>Nephila</taxon>
    </lineage>
</organism>
<keyword evidence="2" id="KW-1185">Reference proteome</keyword>
<dbReference type="Proteomes" id="UP000887013">
    <property type="component" value="Unassembled WGS sequence"/>
</dbReference>
<dbReference type="AlphaFoldDB" id="A0A8X6THW2"/>